<evidence type="ECO:0000256" key="6">
    <source>
        <dbReference type="ARBA" id="ARBA00022989"/>
    </source>
</evidence>
<dbReference type="GO" id="GO:0060170">
    <property type="term" value="C:ciliary membrane"/>
    <property type="evidence" value="ECO:0007669"/>
    <property type="project" value="TreeGrafter"/>
</dbReference>
<keyword evidence="9" id="KW-0966">Cell projection</keyword>
<evidence type="ECO:0000256" key="3">
    <source>
        <dbReference type="ARBA" id="ARBA00022475"/>
    </source>
</evidence>
<feature type="compositionally biased region" description="Basic residues" evidence="11">
    <location>
        <begin position="1812"/>
        <end position="1823"/>
    </location>
</feature>
<name>A0A8W8IHB8_MAGGI</name>
<feature type="transmembrane region" description="Helical" evidence="12">
    <location>
        <begin position="283"/>
        <end position="307"/>
    </location>
</feature>
<evidence type="ECO:0000256" key="4">
    <source>
        <dbReference type="ARBA" id="ARBA00022490"/>
    </source>
</evidence>
<feature type="region of interest" description="Disordered" evidence="11">
    <location>
        <begin position="1289"/>
        <end position="1325"/>
    </location>
</feature>
<accession>A0A8W8IHB8</accession>
<keyword evidence="8" id="KW-0206">Cytoskeleton</keyword>
<evidence type="ECO:0000256" key="1">
    <source>
        <dbReference type="ARBA" id="ARBA00004120"/>
    </source>
</evidence>
<evidence type="ECO:0000256" key="7">
    <source>
        <dbReference type="ARBA" id="ARBA00023136"/>
    </source>
</evidence>
<evidence type="ECO:0000313" key="14">
    <source>
        <dbReference type="Proteomes" id="UP000005408"/>
    </source>
</evidence>
<dbReference type="PANTHER" id="PTHR16795">
    <property type="entry name" value="LIMBIN/ELLIS-VAN CREVELD PROTEIN"/>
    <property type="match status" value="1"/>
</dbReference>
<feature type="compositionally biased region" description="Low complexity" evidence="11">
    <location>
        <begin position="1800"/>
        <end position="1809"/>
    </location>
</feature>
<evidence type="ECO:0000256" key="5">
    <source>
        <dbReference type="ARBA" id="ARBA00022692"/>
    </source>
</evidence>
<dbReference type="EnsemblMetazoa" id="G13942.1">
    <property type="protein sequence ID" value="G13942.1:cds"/>
    <property type="gene ID" value="G13942"/>
</dbReference>
<comment type="subcellular location">
    <subcellularLocation>
        <location evidence="2">Cell membrane</location>
        <topology evidence="2">Single-pass membrane protein</topology>
    </subcellularLocation>
    <subcellularLocation>
        <location evidence="1">Cytoplasm</location>
        <location evidence="1">Cytoskeleton</location>
        <location evidence="1">Cilium basal body</location>
    </subcellularLocation>
</comment>
<feature type="coiled-coil region" evidence="10">
    <location>
        <begin position="450"/>
        <end position="484"/>
    </location>
</feature>
<feature type="compositionally biased region" description="Basic residues" evidence="11">
    <location>
        <begin position="1721"/>
        <end position="1733"/>
    </location>
</feature>
<evidence type="ECO:0008006" key="15">
    <source>
        <dbReference type="Google" id="ProtNLM"/>
    </source>
</evidence>
<keyword evidence="3" id="KW-1003">Cell membrane</keyword>
<evidence type="ECO:0000256" key="11">
    <source>
        <dbReference type="SAM" id="MobiDB-lite"/>
    </source>
</evidence>
<keyword evidence="7 12" id="KW-0472">Membrane</keyword>
<feature type="compositionally biased region" description="Basic and acidic residues" evidence="11">
    <location>
        <begin position="1687"/>
        <end position="1698"/>
    </location>
</feature>
<evidence type="ECO:0000256" key="12">
    <source>
        <dbReference type="SAM" id="Phobius"/>
    </source>
</evidence>
<feature type="compositionally biased region" description="Basic and acidic residues" evidence="11">
    <location>
        <begin position="1306"/>
        <end position="1325"/>
    </location>
</feature>
<feature type="transmembrane region" description="Helical" evidence="12">
    <location>
        <begin position="780"/>
        <end position="804"/>
    </location>
</feature>
<feature type="region of interest" description="Disordered" evidence="11">
    <location>
        <begin position="1675"/>
        <end position="1779"/>
    </location>
</feature>
<evidence type="ECO:0000313" key="13">
    <source>
        <dbReference type="EnsemblMetazoa" id="G13942.1:cds"/>
    </source>
</evidence>
<protein>
    <recommendedName>
        <fullName evidence="15">Limbin</fullName>
    </recommendedName>
</protein>
<sequence>MQYILTGALNLPVSEVYIFWSKTGGDRMWLRYLTLLSLLVVSCRSYSVTDLTEIYQTQLSNNADNYTYNYNLHTFADNTSINYASVNTSSYLHTYVERGGFVLDFTHWQDNSSGTPSNVTTLPLLRVTQRWEVNSATASPDTILVSMTIGNPGSVTANNVTVTFDLTGGLRLDISSIVKNTSTVITHTQSNVKFQWYSKQHIGHFLNESTRLTTSEERFLSFVVVPSGTNGGNLAAGHNVYTSQLYFASTVLTSVAGPIDLDMCVYGIRNVQKSIFYEQGFTALMFFIAFALGIGLVIGAVCLFLMIKRKRAVKSKSFTQTNLRISTRGKTILMDDGDVNKTGHTITDFSNIRKDDSIVEVLVVKDKLKRFRELDNLDIVCTVSTDTDIETQRADASLKATALLIRGLIFNRDISPQVYDAADKNMKQRRLLLDGNLDTEFQRQNKKLRKKLAAKNKAKLSRTLQRQREEKKKLVSEIADLGDNERKQLLDMMDQEHQTELNEEEFLLKLEQDEETENLRKLIDTLSSSTSGGDRMWLRYLTLLSLLVVSCRSYSVTDLTEIYQTQLSNNADNYTYNYNLHTFADNTSINYASVNTSSYLHTYVERGGFVLDFTHWQDNSSGTPSNVTTLPLLRVTQRWEVNSATASPDTILVSMTISNPGSVTANNVTMTFDLTGGLRLDISSIVKNTSTVITHTQSNVKFQWYSSSILASEERFLSFVVVPSGTNGGNLAAGHNVYTSQLYFASTVLTSVAGPIDLDMCVYGIRNVQKSIFYEQGFTALMFFIAFALGIGLVIGAVCLFLMIKRKRAVKSKSFTQTNLRISTRGKTILMDDGDVNKTGHTITDFSNIRKDDSIVEVLVVKDKLKRFRELDNLDIVCTVSTDTDIETQRADASLKATALLIRGLIFNRDISPQVYDAADKNMKQRRLLLDGNLDTEFQRQNKKLRKKLAAKNKAKLSRTLQRQREEKKKLVSEIADLGDNERKQLLDMMDQEHQTELNEEEFLLKLEQDEETENLRKEFAVRRRMGMKELQQDQLEEVMTQGHLVGEKADWLLEEHRKVQAQMEKMYDEEVARQRILLEEKLEKRKALAKLEEQQEDDGSDVLNTMASHQIELINKAKAKKVGGLTPDEASELIAKAKEDMISLKERLDKDRQKQEMALAKRLGDMKRKKLNQMKSQQKSELDKVMKSMETQTDEPIDPLLFVETKLKLEAKHREEVNQEENEIDEDHAEQLRHLNDELTDHAKDELSRAERNLVKRIGEINTVSPDQYEKLLSEHEADVMRLQAQQKRELEKQKANLNAKLAKSRRDWEQRKEQEKAEQEEIRKREDEVVKKLISGQMSMSEEERDRIMKEHEKQMVKVENSLTLNKLRQKRMLEERLAAKRALQMDKLEKKQSVEYEKKMRQIEHNGEESDPENQREKLELMKLQFSQKMAVLQGQKLNIDDELENVKIEMLKERVIALKEQEEKLGAMVAALQVAKAREMALIEEQQAAINNLKSNLIDELSERGILSDPECQKVLDRHKQEQENLNKKLESQKSKQEKELRKRLKEKIEQKEEIMSRAHKREIEELLATSKNKTALKMKQALLAHKHMMEMEKFRNNLDRQIAQTLEDVRLQFEMRRAKETQQEELRFIAGLVRVGSFDQQELIDVLHILYPQKTDTEIQAVMKEIYDPNFQQAPKDVPPLSRRDSSLTERVRSNQSQELSRRASLSSRFEDSNRGKAKKKSSFKKSRRQSDLDSDSFSRPLPNIPKKKKLQKLDENSESDNEYSYLSKRPEPIGEVVEARRLEDFDETLPASGLPSKLPPLEAKAPKKGRKKKKKVLQKLAHVDSDGEV</sequence>
<proteinExistence type="predicted"/>
<keyword evidence="10" id="KW-0175">Coiled coil</keyword>
<dbReference type="InterPro" id="IPR022076">
    <property type="entry name" value="Limbin"/>
</dbReference>
<dbReference type="PANTHER" id="PTHR16795:SF14">
    <property type="entry name" value="LIMBIN"/>
    <property type="match status" value="1"/>
</dbReference>
<dbReference type="Pfam" id="PF12297">
    <property type="entry name" value="EVC2_like"/>
    <property type="match status" value="2"/>
</dbReference>
<evidence type="ECO:0000256" key="9">
    <source>
        <dbReference type="ARBA" id="ARBA00023273"/>
    </source>
</evidence>
<keyword evidence="14" id="KW-1185">Reference proteome</keyword>
<dbReference type="InterPro" id="IPR026501">
    <property type="entry name" value="Limbin/EVC"/>
</dbReference>
<evidence type="ECO:0000256" key="10">
    <source>
        <dbReference type="SAM" id="Coils"/>
    </source>
</evidence>
<keyword evidence="6 12" id="KW-1133">Transmembrane helix</keyword>
<organism evidence="13 14">
    <name type="scientific">Magallana gigas</name>
    <name type="common">Pacific oyster</name>
    <name type="synonym">Crassostrea gigas</name>
    <dbReference type="NCBI Taxonomy" id="29159"/>
    <lineage>
        <taxon>Eukaryota</taxon>
        <taxon>Metazoa</taxon>
        <taxon>Spiralia</taxon>
        <taxon>Lophotrochozoa</taxon>
        <taxon>Mollusca</taxon>
        <taxon>Bivalvia</taxon>
        <taxon>Autobranchia</taxon>
        <taxon>Pteriomorphia</taxon>
        <taxon>Ostreida</taxon>
        <taxon>Ostreoidea</taxon>
        <taxon>Ostreidae</taxon>
        <taxon>Magallana</taxon>
    </lineage>
</organism>
<feature type="coiled-coil region" evidence="10">
    <location>
        <begin position="947"/>
        <end position="981"/>
    </location>
</feature>
<dbReference type="Proteomes" id="UP000005408">
    <property type="component" value="Unassembled WGS sequence"/>
</dbReference>
<evidence type="ECO:0000256" key="8">
    <source>
        <dbReference type="ARBA" id="ARBA00023212"/>
    </source>
</evidence>
<dbReference type="GO" id="GO:0007224">
    <property type="term" value="P:smoothened signaling pathway"/>
    <property type="evidence" value="ECO:0007669"/>
    <property type="project" value="InterPro"/>
</dbReference>
<feature type="region of interest" description="Disordered" evidence="11">
    <location>
        <begin position="1521"/>
        <end position="1547"/>
    </location>
</feature>
<feature type="region of interest" description="Disordered" evidence="11">
    <location>
        <begin position="1793"/>
        <end position="1835"/>
    </location>
</feature>
<dbReference type="GO" id="GO:0098797">
    <property type="term" value="C:plasma membrane protein complex"/>
    <property type="evidence" value="ECO:0007669"/>
    <property type="project" value="TreeGrafter"/>
</dbReference>
<evidence type="ECO:0000256" key="2">
    <source>
        <dbReference type="ARBA" id="ARBA00004162"/>
    </source>
</evidence>
<reference evidence="13" key="1">
    <citation type="submission" date="2022-08" db="UniProtKB">
        <authorList>
            <consortium name="EnsemblMetazoa"/>
        </authorList>
    </citation>
    <scope>IDENTIFICATION</scope>
    <source>
        <strain evidence="13">05x7-T-G4-1.051#20</strain>
    </source>
</reference>
<keyword evidence="5 12" id="KW-0812">Transmembrane</keyword>
<feature type="compositionally biased region" description="Polar residues" evidence="11">
    <location>
        <begin position="1699"/>
        <end position="1713"/>
    </location>
</feature>
<keyword evidence="4" id="KW-0963">Cytoplasm</keyword>